<sequence>MKSIIIFQSVHKGNTKKIAEAIAGELEAKLVKSDEVEVKDLTNYDLIGLGSGIYFGKHHQAILDLAGKIPAVPGQKVFLFSTAGLPQLKAVWHRALRNILKKKGFKIVGEFSCKGYDEVSFLKIIGGINKARPNKNDIAKAKQFTRYLLTVLAANHIPPPSSPK</sequence>
<dbReference type="InterPro" id="IPR029039">
    <property type="entry name" value="Flavoprotein-like_sf"/>
</dbReference>
<dbReference type="PANTHER" id="PTHR38030:SF2">
    <property type="entry name" value="PROTOPORPHYRINOGEN IX DEHYDROGENASE [QUINONE]"/>
    <property type="match status" value="1"/>
</dbReference>
<dbReference type="AlphaFoldDB" id="A0A2H0KFA5"/>
<comment type="caution">
    <text evidence="2">The sequence shown here is derived from an EMBL/GenBank/DDBJ whole genome shotgun (WGS) entry which is preliminary data.</text>
</comment>
<dbReference type="PROSITE" id="PS50902">
    <property type="entry name" value="FLAVODOXIN_LIKE"/>
    <property type="match status" value="1"/>
</dbReference>
<gene>
    <name evidence="2" type="ORF">COV89_03290</name>
</gene>
<name>A0A2H0KFA5_9BACT</name>
<dbReference type="Pfam" id="PF12724">
    <property type="entry name" value="Flavodoxin_5"/>
    <property type="match status" value="1"/>
</dbReference>
<proteinExistence type="predicted"/>
<evidence type="ECO:0000313" key="3">
    <source>
        <dbReference type="Proteomes" id="UP000231371"/>
    </source>
</evidence>
<dbReference type="GO" id="GO:0070819">
    <property type="term" value="F:menaquinone-dependent protoporphyrinogen oxidase activity"/>
    <property type="evidence" value="ECO:0007669"/>
    <property type="project" value="TreeGrafter"/>
</dbReference>
<reference evidence="2 3" key="1">
    <citation type="submission" date="2017-09" db="EMBL/GenBank/DDBJ databases">
        <title>Depth-based differentiation of microbial function through sediment-hosted aquifers and enrichment of novel symbionts in the deep terrestrial subsurface.</title>
        <authorList>
            <person name="Probst A.J."/>
            <person name="Ladd B."/>
            <person name="Jarett J.K."/>
            <person name="Geller-Mcgrath D.E."/>
            <person name="Sieber C.M."/>
            <person name="Emerson J.B."/>
            <person name="Anantharaman K."/>
            <person name="Thomas B.C."/>
            <person name="Malmstrom R."/>
            <person name="Stieglmeier M."/>
            <person name="Klingl A."/>
            <person name="Woyke T."/>
            <person name="Ryan C.M."/>
            <person name="Banfield J.F."/>
        </authorList>
    </citation>
    <scope>NUCLEOTIDE SEQUENCE [LARGE SCALE GENOMIC DNA]</scope>
    <source>
        <strain evidence="2">CG11_big_fil_rev_8_21_14_0_20_40_12</strain>
    </source>
</reference>
<dbReference type="PANTHER" id="PTHR38030">
    <property type="entry name" value="PROTOPORPHYRINOGEN IX DEHYDROGENASE [MENAQUINONE]"/>
    <property type="match status" value="1"/>
</dbReference>
<dbReference type="InterPro" id="IPR052200">
    <property type="entry name" value="Protoporphyrinogen_IX_DH"/>
</dbReference>
<organism evidence="2 3">
    <name type="scientific">Candidatus Shapirobacteria bacterium CG11_big_fil_rev_8_21_14_0_20_40_12</name>
    <dbReference type="NCBI Taxonomy" id="1974889"/>
    <lineage>
        <taxon>Bacteria</taxon>
        <taxon>Candidatus Shapironibacteriota</taxon>
    </lineage>
</organism>
<dbReference type="InterPro" id="IPR026816">
    <property type="entry name" value="Flavodoxin_dom"/>
</dbReference>
<dbReference type="InterPro" id="IPR008254">
    <property type="entry name" value="Flavodoxin/NO_synth"/>
</dbReference>
<evidence type="ECO:0000313" key="2">
    <source>
        <dbReference type="EMBL" id="PIQ69907.1"/>
    </source>
</evidence>
<dbReference type="GO" id="GO:0010181">
    <property type="term" value="F:FMN binding"/>
    <property type="evidence" value="ECO:0007669"/>
    <property type="project" value="InterPro"/>
</dbReference>
<evidence type="ECO:0000259" key="1">
    <source>
        <dbReference type="PROSITE" id="PS50902"/>
    </source>
</evidence>
<accession>A0A2H0KFA5</accession>
<dbReference type="EMBL" id="PCVI01000052">
    <property type="protein sequence ID" value="PIQ69907.1"/>
    <property type="molecule type" value="Genomic_DNA"/>
</dbReference>
<dbReference type="Gene3D" id="3.40.50.360">
    <property type="match status" value="1"/>
</dbReference>
<dbReference type="Proteomes" id="UP000231371">
    <property type="component" value="Unassembled WGS sequence"/>
</dbReference>
<feature type="domain" description="Flavodoxin-like" evidence="1">
    <location>
        <begin position="4"/>
        <end position="149"/>
    </location>
</feature>
<protein>
    <submittedName>
        <fullName evidence="2">Flavodoxin</fullName>
    </submittedName>
</protein>
<dbReference type="GO" id="GO:0006783">
    <property type="term" value="P:heme biosynthetic process"/>
    <property type="evidence" value="ECO:0007669"/>
    <property type="project" value="TreeGrafter"/>
</dbReference>
<dbReference type="SUPFAM" id="SSF52218">
    <property type="entry name" value="Flavoproteins"/>
    <property type="match status" value="1"/>
</dbReference>